<protein>
    <recommendedName>
        <fullName evidence="5">Putrescine-binding periplasmic protein</fullName>
    </recommendedName>
</protein>
<keyword evidence="8" id="KW-1185">Reference proteome</keyword>
<dbReference type="CDD" id="cd13659">
    <property type="entry name" value="PBP2_PotF"/>
    <property type="match status" value="1"/>
</dbReference>
<evidence type="ECO:0000256" key="4">
    <source>
        <dbReference type="ARBA" id="ARBA00022764"/>
    </source>
</evidence>
<keyword evidence="2 5" id="KW-0813">Transport</keyword>
<dbReference type="OrthoDB" id="9769319at2"/>
<evidence type="ECO:0000313" key="8">
    <source>
        <dbReference type="Proteomes" id="UP000072660"/>
    </source>
</evidence>
<dbReference type="GO" id="GO:0019808">
    <property type="term" value="F:polyamine binding"/>
    <property type="evidence" value="ECO:0007669"/>
    <property type="project" value="InterPro"/>
</dbReference>
<dbReference type="PANTHER" id="PTHR30222">
    <property type="entry name" value="SPERMIDINE/PUTRESCINE-BINDING PERIPLASMIC PROTEIN"/>
    <property type="match status" value="1"/>
</dbReference>
<dbReference type="EMBL" id="LSZO01000067">
    <property type="protein sequence ID" value="KXU38818.1"/>
    <property type="molecule type" value="Genomic_DNA"/>
</dbReference>
<dbReference type="GO" id="GO:0042597">
    <property type="term" value="C:periplasmic space"/>
    <property type="evidence" value="ECO:0007669"/>
    <property type="project" value="UniProtKB-SubCell"/>
</dbReference>
<dbReference type="GO" id="GO:0015846">
    <property type="term" value="P:polyamine transport"/>
    <property type="evidence" value="ECO:0007669"/>
    <property type="project" value="InterPro"/>
</dbReference>
<reference evidence="7 8" key="1">
    <citation type="submission" date="2016-02" db="EMBL/GenBank/DDBJ databases">
        <authorList>
            <person name="Wen L."/>
            <person name="He K."/>
            <person name="Yang H."/>
        </authorList>
    </citation>
    <scope>NUCLEOTIDE SEQUENCE [LARGE SCALE GENOMIC DNA]</scope>
    <source>
        <strain evidence="7 8">CV58</strain>
    </source>
</reference>
<keyword evidence="4 5" id="KW-0574">Periplasm</keyword>
<gene>
    <name evidence="7" type="ORF">AXE65_11820</name>
</gene>
<feature type="chain" id="PRO_5007299488" description="Putrescine-binding periplasmic protein" evidence="6">
    <location>
        <begin position="25"/>
        <end position="364"/>
    </location>
</feature>
<dbReference type="InterPro" id="IPR001188">
    <property type="entry name" value="Sperm_putr-bd"/>
</dbReference>
<dbReference type="Pfam" id="PF13416">
    <property type="entry name" value="SBP_bac_8"/>
    <property type="match status" value="1"/>
</dbReference>
<dbReference type="RefSeq" id="WP_068388326.1">
    <property type="nucleotide sequence ID" value="NZ_LSZO01000067.1"/>
</dbReference>
<evidence type="ECO:0000313" key="7">
    <source>
        <dbReference type="EMBL" id="KXU38818.1"/>
    </source>
</evidence>
<dbReference type="AlphaFoldDB" id="A0A139SW62"/>
<name>A0A139SW62_9GAMM</name>
<comment type="caution">
    <text evidence="7">The sequence shown here is derived from an EMBL/GenBank/DDBJ whole genome shotgun (WGS) entry which is preliminary data.</text>
</comment>
<dbReference type="SUPFAM" id="SSF53850">
    <property type="entry name" value="Periplasmic binding protein-like II"/>
    <property type="match status" value="1"/>
</dbReference>
<dbReference type="PIRSF" id="PIRSF019574">
    <property type="entry name" value="Periplasmic_polyamine_BP"/>
    <property type="match status" value="1"/>
</dbReference>
<comment type="similarity">
    <text evidence="5">Belongs to the bacterial solute-binding protein PotD/PotF family.</text>
</comment>
<dbReference type="PRINTS" id="PR00909">
    <property type="entry name" value="SPERMDNBNDNG"/>
</dbReference>
<dbReference type="Gene3D" id="3.40.190.10">
    <property type="entry name" value="Periplasmic binding protein-like II"/>
    <property type="match status" value="2"/>
</dbReference>
<evidence type="ECO:0000256" key="6">
    <source>
        <dbReference type="SAM" id="SignalP"/>
    </source>
</evidence>
<sequence>MTIPWKQSLSAALLALALASTASAQEKVNIYNWSDYIGETTLADFQEATGIKPVYDTFDSGETLEGKLLSGRTGYDLVVPTSHFAGRQIKAGVFQKIDKSLLPNWKNLDPLLIKRLESSDPGNQYLVPYLWGTNGIGYNPEKVKAALGIDQIDSWNVLFEPENIEKLSQCGVALLDSPDEMMPAMLAYLGFDPNSTNLDDYKKAEEKFIQISKHVTYFHSSRYITDLANGNICIAAGFSGDVMQAADRASEAGNDIDVHYAIPKDGAALWFDVMAIPVDAPNAKAAHAFINYVLDPEVVAQISDYVGYANPNPAAREFMDEDVVENPGVYPSQAVLDNTYVSVELPQNIIRAMTRSWTRIKSGK</sequence>
<proteinExistence type="inferred from homology"/>
<keyword evidence="3 6" id="KW-0732">Signal</keyword>
<accession>A0A139SW62</accession>
<evidence type="ECO:0000256" key="2">
    <source>
        <dbReference type="ARBA" id="ARBA00022448"/>
    </source>
</evidence>
<dbReference type="Proteomes" id="UP000072660">
    <property type="component" value="Unassembled WGS sequence"/>
</dbReference>
<evidence type="ECO:0000256" key="5">
    <source>
        <dbReference type="PIRNR" id="PIRNR019574"/>
    </source>
</evidence>
<evidence type="ECO:0000256" key="1">
    <source>
        <dbReference type="ARBA" id="ARBA00004418"/>
    </source>
</evidence>
<organism evidence="7 8">
    <name type="scientific">Ventosimonas gracilis</name>
    <dbReference type="NCBI Taxonomy" id="1680762"/>
    <lineage>
        <taxon>Bacteria</taxon>
        <taxon>Pseudomonadati</taxon>
        <taxon>Pseudomonadota</taxon>
        <taxon>Gammaproteobacteria</taxon>
        <taxon>Pseudomonadales</taxon>
        <taxon>Ventosimonadaceae</taxon>
        <taxon>Ventosimonas</taxon>
    </lineage>
</organism>
<comment type="subcellular location">
    <subcellularLocation>
        <location evidence="1 5">Periplasm</location>
    </subcellularLocation>
</comment>
<evidence type="ECO:0000256" key="3">
    <source>
        <dbReference type="ARBA" id="ARBA00022729"/>
    </source>
</evidence>
<dbReference type="InterPro" id="IPR006059">
    <property type="entry name" value="SBP"/>
</dbReference>
<feature type="signal peptide" evidence="6">
    <location>
        <begin position="1"/>
        <end position="24"/>
    </location>
</feature>
<dbReference type="PANTHER" id="PTHR30222:SF12">
    <property type="entry name" value="NORSPERMIDINE SENSOR"/>
    <property type="match status" value="1"/>
</dbReference>
<comment type="function">
    <text evidence="5">Required for the activity of the bacterial periplasmic transport system of putrescine.</text>
</comment>